<comment type="function">
    <text evidence="12">Converts sphingomyelin to ceramide.</text>
</comment>
<feature type="binding site" evidence="13">
    <location>
        <position position="438"/>
    </location>
    <ligand>
        <name>Zn(2+)</name>
        <dbReference type="ChEBI" id="CHEBI:29105"/>
        <label>2</label>
    </ligand>
</feature>
<comment type="cofactor">
    <cofactor evidence="13">
        <name>Zn(2+)</name>
        <dbReference type="ChEBI" id="CHEBI:29105"/>
    </cofactor>
    <text evidence="13">Binds 2 Zn(2+) ions per subunit.</text>
</comment>
<organism evidence="17 18">
    <name type="scientific">Asbolus verrucosus</name>
    <name type="common">Desert ironclad beetle</name>
    <dbReference type="NCBI Taxonomy" id="1661398"/>
    <lineage>
        <taxon>Eukaryota</taxon>
        <taxon>Metazoa</taxon>
        <taxon>Ecdysozoa</taxon>
        <taxon>Arthropoda</taxon>
        <taxon>Hexapoda</taxon>
        <taxon>Insecta</taxon>
        <taxon>Pterygota</taxon>
        <taxon>Neoptera</taxon>
        <taxon>Endopterygota</taxon>
        <taxon>Coleoptera</taxon>
        <taxon>Polyphaga</taxon>
        <taxon>Cucujiformia</taxon>
        <taxon>Tenebrionidae</taxon>
        <taxon>Pimeliinae</taxon>
        <taxon>Asbolus</taxon>
    </lineage>
</organism>
<reference evidence="17 18" key="1">
    <citation type="submission" date="2017-03" db="EMBL/GenBank/DDBJ databases">
        <title>Genome of the blue death feigning beetle - Asbolus verrucosus.</title>
        <authorList>
            <person name="Rider S.D."/>
        </authorList>
    </citation>
    <scope>NUCLEOTIDE SEQUENCE [LARGE SCALE GENOMIC DNA]</scope>
    <source>
        <strain evidence="17">Butters</strain>
        <tissue evidence="17">Head and leg muscle</tissue>
    </source>
</reference>
<evidence type="ECO:0000259" key="16">
    <source>
        <dbReference type="PROSITE" id="PS50015"/>
    </source>
</evidence>
<feature type="binding site" evidence="13">
    <location>
        <position position="404"/>
    </location>
    <ligand>
        <name>Zn(2+)</name>
        <dbReference type="ChEBI" id="CHEBI:29105"/>
        <label>2</label>
    </ligand>
</feature>
<dbReference type="EMBL" id="QDEB01005009">
    <property type="protein sequence ID" value="RZC42784.1"/>
    <property type="molecule type" value="Genomic_DNA"/>
</dbReference>
<dbReference type="InterPro" id="IPR008139">
    <property type="entry name" value="SaposinB_dom"/>
</dbReference>
<keyword evidence="5 15" id="KW-0732">Signal</keyword>
<evidence type="ECO:0000313" key="18">
    <source>
        <dbReference type="Proteomes" id="UP000292052"/>
    </source>
</evidence>
<evidence type="ECO:0000256" key="5">
    <source>
        <dbReference type="ARBA" id="ARBA00022729"/>
    </source>
</evidence>
<dbReference type="InterPro" id="IPR045473">
    <property type="entry name" value="ASM_C"/>
</dbReference>
<evidence type="ECO:0000256" key="8">
    <source>
        <dbReference type="ARBA" id="ARBA00023157"/>
    </source>
</evidence>
<evidence type="ECO:0000256" key="4">
    <source>
        <dbReference type="ARBA" id="ARBA00022723"/>
    </source>
</evidence>
<dbReference type="EC" id="3.1.4.12" evidence="12"/>
<feature type="binding site" evidence="13">
    <location>
        <position position="440"/>
    </location>
    <ligand>
        <name>Zn(2+)</name>
        <dbReference type="ChEBI" id="CHEBI:29105"/>
        <label>1</label>
    </ligand>
</feature>
<feature type="disulfide bond" evidence="14">
    <location>
        <begin position="98"/>
        <end position="109"/>
    </location>
</feature>
<comment type="subcellular location">
    <subcellularLocation>
        <location evidence="1">Secreted</location>
    </subcellularLocation>
</comment>
<gene>
    <name evidence="17" type="ORF">BDFB_009322</name>
</gene>
<dbReference type="Proteomes" id="UP000292052">
    <property type="component" value="Unassembled WGS sequence"/>
</dbReference>
<feature type="disulfide bond" evidence="14">
    <location>
        <begin position="564"/>
        <end position="568"/>
    </location>
</feature>
<dbReference type="OrthoDB" id="282973at2759"/>
<dbReference type="GO" id="GO:0005615">
    <property type="term" value="C:extracellular space"/>
    <property type="evidence" value="ECO:0007669"/>
    <property type="project" value="TreeGrafter"/>
</dbReference>
<keyword evidence="7 13" id="KW-0862">Zinc</keyword>
<comment type="similarity">
    <text evidence="2 12">Belongs to the acid sphingomyelinase family.</text>
</comment>
<dbReference type="GO" id="GO:0005764">
    <property type="term" value="C:lysosome"/>
    <property type="evidence" value="ECO:0007669"/>
    <property type="project" value="TreeGrafter"/>
</dbReference>
<evidence type="ECO:0000256" key="14">
    <source>
        <dbReference type="PIRSR" id="PIRSR000948-2"/>
    </source>
</evidence>
<keyword evidence="4 13" id="KW-0479">Metal-binding</keyword>
<protein>
    <recommendedName>
        <fullName evidence="12">Sphingomyelin phosphodiesterase</fullName>
        <ecNumber evidence="12">3.1.4.12</ecNumber>
    </recommendedName>
</protein>
<feature type="binding site" evidence="13">
    <location>
        <position position="256"/>
    </location>
    <ligand>
        <name>Zn(2+)</name>
        <dbReference type="ChEBI" id="CHEBI:29105"/>
        <label>2</label>
    </ligand>
</feature>
<feature type="chain" id="PRO_5019744906" description="Sphingomyelin phosphodiesterase" evidence="15">
    <location>
        <begin position="20"/>
        <end position="596"/>
    </location>
</feature>
<keyword evidence="18" id="KW-1185">Reference proteome</keyword>
<evidence type="ECO:0000256" key="9">
    <source>
        <dbReference type="ARBA" id="ARBA00023180"/>
    </source>
</evidence>
<evidence type="ECO:0000256" key="13">
    <source>
        <dbReference type="PIRSR" id="PIRSR000948-1"/>
    </source>
</evidence>
<evidence type="ECO:0000256" key="2">
    <source>
        <dbReference type="ARBA" id="ARBA00008234"/>
    </source>
</evidence>
<dbReference type="PANTHER" id="PTHR10340:SF29">
    <property type="entry name" value="SPHINGOMYELIN PHOSPHODIESTERASE"/>
    <property type="match status" value="1"/>
</dbReference>
<keyword evidence="9" id="KW-0325">Glycoprotein</keyword>
<dbReference type="GO" id="GO:0046513">
    <property type="term" value="P:ceramide biosynthetic process"/>
    <property type="evidence" value="ECO:0007669"/>
    <property type="project" value="UniProtKB-ARBA"/>
</dbReference>
<comment type="catalytic activity">
    <reaction evidence="11">
        <text>a sphingomyelin + H2O = phosphocholine + an N-acylsphing-4-enine + H(+)</text>
        <dbReference type="Rhea" id="RHEA:19253"/>
        <dbReference type="ChEBI" id="CHEBI:15377"/>
        <dbReference type="ChEBI" id="CHEBI:15378"/>
        <dbReference type="ChEBI" id="CHEBI:17636"/>
        <dbReference type="ChEBI" id="CHEBI:52639"/>
        <dbReference type="ChEBI" id="CHEBI:295975"/>
        <dbReference type="EC" id="3.1.4.12"/>
    </reaction>
    <physiologicalReaction direction="left-to-right" evidence="11">
        <dbReference type="Rhea" id="RHEA:19254"/>
    </physiologicalReaction>
</comment>
<evidence type="ECO:0000256" key="12">
    <source>
        <dbReference type="PIRNR" id="PIRNR000948"/>
    </source>
</evidence>
<dbReference type="GO" id="GO:0061750">
    <property type="term" value="F:acid sphingomyelin phosphodiesterase activity"/>
    <property type="evidence" value="ECO:0007669"/>
    <property type="project" value="TreeGrafter"/>
</dbReference>
<dbReference type="InterPro" id="IPR011160">
    <property type="entry name" value="Sphingomy_PDE"/>
</dbReference>
<keyword evidence="10 12" id="KW-0326">Glycosidase</keyword>
<feature type="domain" description="Saposin B-type" evidence="16">
    <location>
        <begin position="63"/>
        <end position="149"/>
    </location>
</feature>
<dbReference type="PIRSF" id="PIRSF000948">
    <property type="entry name" value="Sphingomy_PDE"/>
    <property type="match status" value="1"/>
</dbReference>
<evidence type="ECO:0000256" key="1">
    <source>
        <dbReference type="ARBA" id="ARBA00004613"/>
    </source>
</evidence>
<evidence type="ECO:0000256" key="11">
    <source>
        <dbReference type="ARBA" id="ARBA00047268"/>
    </source>
</evidence>
<dbReference type="Pfam" id="PF19272">
    <property type="entry name" value="ASMase_C"/>
    <property type="match status" value="1"/>
</dbReference>
<keyword evidence="3" id="KW-0964">Secreted</keyword>
<comment type="caution">
    <text evidence="17">The sequence shown here is derived from an EMBL/GenBank/DDBJ whole genome shotgun (WGS) entry which is preliminary data.</text>
</comment>
<dbReference type="GO" id="GO:0016020">
    <property type="term" value="C:membrane"/>
    <property type="evidence" value="ECO:0007669"/>
    <property type="project" value="GOC"/>
</dbReference>
<dbReference type="InterPro" id="IPR004843">
    <property type="entry name" value="Calcineurin-like_PHP"/>
</dbReference>
<feature type="disulfide bond" evidence="14">
    <location>
        <begin position="198"/>
        <end position="203"/>
    </location>
</feature>
<evidence type="ECO:0000256" key="10">
    <source>
        <dbReference type="ARBA" id="ARBA00023295"/>
    </source>
</evidence>
<dbReference type="InterPro" id="IPR041805">
    <property type="entry name" value="ASMase/PPN1_MPP"/>
</dbReference>
<feature type="binding site" evidence="13">
    <location>
        <position position="256"/>
    </location>
    <ligand>
        <name>Zn(2+)</name>
        <dbReference type="ChEBI" id="CHEBI:29105"/>
        <label>1</label>
    </ligand>
</feature>
<dbReference type="Gene3D" id="1.10.225.10">
    <property type="entry name" value="Saposin-like"/>
    <property type="match status" value="1"/>
</dbReference>
<evidence type="ECO:0000256" key="6">
    <source>
        <dbReference type="ARBA" id="ARBA00022801"/>
    </source>
</evidence>
<proteinExistence type="inferred from homology"/>
<dbReference type="SUPFAM" id="SSF47862">
    <property type="entry name" value="Saposin"/>
    <property type="match status" value="1"/>
</dbReference>
<evidence type="ECO:0000313" key="17">
    <source>
        <dbReference type="EMBL" id="RZC42784.1"/>
    </source>
</evidence>
<feature type="disulfide bond" evidence="14">
    <location>
        <begin position="204"/>
        <end position="227"/>
    </location>
</feature>
<dbReference type="Pfam" id="PF00149">
    <property type="entry name" value="Metallophos"/>
    <property type="match status" value="1"/>
</dbReference>
<sequence>MKTAVVLTFILITTSPISCVRTEELPEIILNEVQNLEISAKIPHSLTQAVNDLLKIKNKKASDDAFCQTCNLVIGEIISYRKSGANKESMITFIRKLCHSFTDWGPVACQGYIDIEIDTVLYIIDNKKDLTSQRVCAISFQAKGCKDPQENKWSIDISRHKTSSHLTHRHNSASPLKILHLTDFHYDPSYKPGNNAKCDVPLCCEESNGPPAKPQDAAGYWGDYRVCDMPWHSVTDFMKYVTTYHRHFDFVYYTGDIISHKSWATSKDHNVQAIVDLFQLFKETFNATPVYPILGNHEPHPTDFYSPGTVTGPKISTQWVFDLVATEWGRWLPDSTKETIRRGGYYTVLIRPGFRIVALNSNVCFTSNLWLMYDDDDPYDQLKWLVDVLLQAEKNGEKVHILSHIPPGEILCLQQWSYQFRRIVNRFAPIISAHFNGHTHLDELRLFYDLNDANKIINVAFNAGSFTTYVGLNPNYRVYDLDQNNYSVLDYDHYTYNLTQANLNPAQSPEWYKLYSFKEAYGLRDTTYDSLEDLVKRMSQNHTLVQDYFRYQVRDSDVQTSKGCDESCLLQILCSITSVEATSSVQCQQLKKKSPK</sequence>
<dbReference type="GO" id="GO:0006685">
    <property type="term" value="P:sphingomyelin catabolic process"/>
    <property type="evidence" value="ECO:0007669"/>
    <property type="project" value="UniProtKB-UniRule"/>
</dbReference>
<feature type="binding site" evidence="13">
    <location>
        <position position="185"/>
    </location>
    <ligand>
        <name>Zn(2+)</name>
        <dbReference type="ChEBI" id="CHEBI:29105"/>
        <label>1</label>
    </ligand>
</feature>
<keyword evidence="8 14" id="KW-1015">Disulfide bond</keyword>
<name>A0A482WCH7_ASBVE</name>
<dbReference type="InterPro" id="IPR011001">
    <property type="entry name" value="Saposin-like"/>
</dbReference>
<dbReference type="CDD" id="cd00842">
    <property type="entry name" value="MPP_ASMase"/>
    <property type="match status" value="1"/>
</dbReference>
<dbReference type="Gene3D" id="3.60.21.10">
    <property type="match status" value="1"/>
</dbReference>
<dbReference type="SUPFAM" id="SSF56300">
    <property type="entry name" value="Metallo-dependent phosphatases"/>
    <property type="match status" value="1"/>
</dbReference>
<feature type="binding site" evidence="13">
    <location>
        <position position="183"/>
    </location>
    <ligand>
        <name>Zn(2+)</name>
        <dbReference type="ChEBI" id="CHEBI:29105"/>
        <label>1</label>
    </ligand>
</feature>
<accession>A0A482WCH7</accession>
<dbReference type="GO" id="GO:0046872">
    <property type="term" value="F:metal ion binding"/>
    <property type="evidence" value="ECO:0007669"/>
    <property type="project" value="UniProtKB-KW"/>
</dbReference>
<feature type="binding site" evidence="13">
    <location>
        <position position="296"/>
    </location>
    <ligand>
        <name>Zn(2+)</name>
        <dbReference type="ChEBI" id="CHEBI:29105"/>
        <label>2</label>
    </ligand>
</feature>
<evidence type="ECO:0000256" key="7">
    <source>
        <dbReference type="ARBA" id="ARBA00022833"/>
    </source>
</evidence>
<dbReference type="InterPro" id="IPR029052">
    <property type="entry name" value="Metallo-depent_PP-like"/>
</dbReference>
<evidence type="ECO:0000256" key="15">
    <source>
        <dbReference type="SAM" id="SignalP"/>
    </source>
</evidence>
<dbReference type="GO" id="GO:0016798">
    <property type="term" value="F:hydrolase activity, acting on glycosyl bonds"/>
    <property type="evidence" value="ECO:0007669"/>
    <property type="project" value="UniProtKB-KW"/>
</dbReference>
<dbReference type="AlphaFoldDB" id="A0A482WCH7"/>
<dbReference type="PROSITE" id="PS50015">
    <property type="entry name" value="SAP_B"/>
    <property type="match status" value="1"/>
</dbReference>
<evidence type="ECO:0000256" key="3">
    <source>
        <dbReference type="ARBA" id="ARBA00022525"/>
    </source>
</evidence>
<feature type="disulfide bond" evidence="14">
    <location>
        <begin position="364"/>
        <end position="412"/>
    </location>
</feature>
<feature type="signal peptide" evidence="15">
    <location>
        <begin position="1"/>
        <end position="19"/>
    </location>
</feature>
<keyword evidence="6 12" id="KW-0378">Hydrolase</keyword>
<dbReference type="PANTHER" id="PTHR10340">
    <property type="entry name" value="SPHINGOMYELIN PHOSPHODIESTERASE"/>
    <property type="match status" value="1"/>
</dbReference>
<dbReference type="STRING" id="1661398.A0A482WCH7"/>